<keyword evidence="7 20" id="KW-0808">Transferase</keyword>
<keyword evidence="5" id="KW-0997">Cell inner membrane</keyword>
<organism evidence="20 21">
    <name type="scientific">Rubricella aquisinus</name>
    <dbReference type="NCBI Taxonomy" id="2028108"/>
    <lineage>
        <taxon>Bacteria</taxon>
        <taxon>Pseudomonadati</taxon>
        <taxon>Pseudomonadota</taxon>
        <taxon>Alphaproteobacteria</taxon>
        <taxon>Rhodobacterales</taxon>
        <taxon>Paracoccaceae</taxon>
        <taxon>Rubricella</taxon>
    </lineage>
</organism>
<dbReference type="InterPro" id="IPR029151">
    <property type="entry name" value="Sensor-like_sf"/>
</dbReference>
<accession>A0A840X5Z9</accession>
<dbReference type="SUPFAM" id="SSF47384">
    <property type="entry name" value="Homodimeric domain of signal transducing histidine kinase"/>
    <property type="match status" value="1"/>
</dbReference>
<evidence type="ECO:0000256" key="2">
    <source>
        <dbReference type="ARBA" id="ARBA00004429"/>
    </source>
</evidence>
<evidence type="ECO:0000256" key="5">
    <source>
        <dbReference type="ARBA" id="ARBA00022519"/>
    </source>
</evidence>
<dbReference type="InterPro" id="IPR036890">
    <property type="entry name" value="HATPase_C_sf"/>
</dbReference>
<dbReference type="SUPFAM" id="SSF103190">
    <property type="entry name" value="Sensory domain-like"/>
    <property type="match status" value="1"/>
</dbReference>
<dbReference type="InterPro" id="IPR004358">
    <property type="entry name" value="Sig_transdc_His_kin-like_C"/>
</dbReference>
<evidence type="ECO:0000256" key="18">
    <source>
        <dbReference type="SAM" id="Phobius"/>
    </source>
</evidence>
<feature type="transmembrane region" description="Helical" evidence="18">
    <location>
        <begin position="298"/>
        <end position="319"/>
    </location>
</feature>
<dbReference type="CDD" id="cd00082">
    <property type="entry name" value="HisKA"/>
    <property type="match status" value="1"/>
</dbReference>
<keyword evidence="21" id="KW-1185">Reference proteome</keyword>
<dbReference type="AlphaFoldDB" id="A0A840X5Z9"/>
<evidence type="ECO:0000256" key="13">
    <source>
        <dbReference type="ARBA" id="ARBA00023012"/>
    </source>
</evidence>
<keyword evidence="9" id="KW-0547">Nucleotide-binding</keyword>
<feature type="coiled-coil region" evidence="17">
    <location>
        <begin position="323"/>
        <end position="378"/>
    </location>
</feature>
<dbReference type="Proteomes" id="UP000553766">
    <property type="component" value="Unassembled WGS sequence"/>
</dbReference>
<keyword evidence="6" id="KW-0597">Phosphoprotein</keyword>
<evidence type="ECO:0000256" key="4">
    <source>
        <dbReference type="ARBA" id="ARBA00022475"/>
    </source>
</evidence>
<dbReference type="InterPro" id="IPR036097">
    <property type="entry name" value="HisK_dim/P_sf"/>
</dbReference>
<dbReference type="PANTHER" id="PTHR43065">
    <property type="entry name" value="SENSOR HISTIDINE KINASE"/>
    <property type="match status" value="1"/>
</dbReference>
<dbReference type="Gene3D" id="3.30.450.20">
    <property type="entry name" value="PAS domain"/>
    <property type="match status" value="2"/>
</dbReference>
<evidence type="ECO:0000313" key="20">
    <source>
        <dbReference type="EMBL" id="MBB5516137.1"/>
    </source>
</evidence>
<dbReference type="Gene3D" id="3.30.565.10">
    <property type="entry name" value="Histidine kinase-like ATPase, C-terminal domain"/>
    <property type="match status" value="1"/>
</dbReference>
<name>A0A840X5Z9_9RHOB</name>
<keyword evidence="17" id="KW-0175">Coiled coil</keyword>
<keyword evidence="4" id="KW-1003">Cell membrane</keyword>
<dbReference type="SMART" id="SM00387">
    <property type="entry name" value="HATPase_c"/>
    <property type="match status" value="1"/>
</dbReference>
<keyword evidence="13" id="KW-0902">Two-component regulatory system</keyword>
<feature type="domain" description="Histidine kinase" evidence="19">
    <location>
        <begin position="394"/>
        <end position="607"/>
    </location>
</feature>
<dbReference type="PROSITE" id="PS50109">
    <property type="entry name" value="HIS_KIN"/>
    <property type="match status" value="1"/>
</dbReference>
<proteinExistence type="predicted"/>
<dbReference type="RefSeq" id="WP_184011475.1">
    <property type="nucleotide sequence ID" value="NZ_JACIJS010000006.1"/>
</dbReference>
<evidence type="ECO:0000259" key="19">
    <source>
        <dbReference type="PROSITE" id="PS50109"/>
    </source>
</evidence>
<dbReference type="InterPro" id="IPR003594">
    <property type="entry name" value="HATPase_dom"/>
</dbReference>
<comment type="function">
    <text evidence="15">Member of the two-component regulatory system DctB/DctD involved in the transport of C4-dicarboxylates. DctB functions as a membrane-associated protein kinase that phosphorylates DctD in response to environmental signals.</text>
</comment>
<evidence type="ECO:0000256" key="8">
    <source>
        <dbReference type="ARBA" id="ARBA00022692"/>
    </source>
</evidence>
<comment type="catalytic activity">
    <reaction evidence="1">
        <text>ATP + protein L-histidine = ADP + protein N-phospho-L-histidine.</text>
        <dbReference type="EC" id="2.7.13.3"/>
    </reaction>
</comment>
<dbReference type="GO" id="GO:0005524">
    <property type="term" value="F:ATP binding"/>
    <property type="evidence" value="ECO:0007669"/>
    <property type="project" value="UniProtKB-KW"/>
</dbReference>
<dbReference type="EMBL" id="JACIJS010000006">
    <property type="protein sequence ID" value="MBB5516137.1"/>
    <property type="molecule type" value="Genomic_DNA"/>
</dbReference>
<evidence type="ECO:0000256" key="16">
    <source>
        <dbReference type="ARBA" id="ARBA00073143"/>
    </source>
</evidence>
<evidence type="ECO:0000256" key="10">
    <source>
        <dbReference type="ARBA" id="ARBA00022777"/>
    </source>
</evidence>
<dbReference type="InterPro" id="IPR005467">
    <property type="entry name" value="His_kinase_dom"/>
</dbReference>
<evidence type="ECO:0000256" key="3">
    <source>
        <dbReference type="ARBA" id="ARBA00012438"/>
    </source>
</evidence>
<comment type="caution">
    <text evidence="20">The sequence shown here is derived from an EMBL/GenBank/DDBJ whole genome shotgun (WGS) entry which is preliminary data.</text>
</comment>
<dbReference type="Pfam" id="PF00512">
    <property type="entry name" value="HisKA"/>
    <property type="match status" value="1"/>
</dbReference>
<keyword evidence="10 20" id="KW-0418">Kinase</keyword>
<evidence type="ECO:0000256" key="6">
    <source>
        <dbReference type="ARBA" id="ARBA00022553"/>
    </source>
</evidence>
<dbReference type="Gene3D" id="1.10.287.130">
    <property type="match status" value="1"/>
</dbReference>
<evidence type="ECO:0000256" key="14">
    <source>
        <dbReference type="ARBA" id="ARBA00023136"/>
    </source>
</evidence>
<evidence type="ECO:0000256" key="1">
    <source>
        <dbReference type="ARBA" id="ARBA00000085"/>
    </source>
</evidence>
<evidence type="ECO:0000256" key="11">
    <source>
        <dbReference type="ARBA" id="ARBA00022840"/>
    </source>
</evidence>
<dbReference type="SUPFAM" id="SSF55874">
    <property type="entry name" value="ATPase domain of HSP90 chaperone/DNA topoisomerase II/histidine kinase"/>
    <property type="match status" value="1"/>
</dbReference>
<gene>
    <name evidence="20" type="ORF">FHS89_002163</name>
</gene>
<dbReference type="InterPro" id="IPR003661">
    <property type="entry name" value="HisK_dim/P_dom"/>
</dbReference>
<protein>
    <recommendedName>
        <fullName evidence="16">C4-dicarboxylate transport sensor protein DctB</fullName>
        <ecNumber evidence="3">2.7.13.3</ecNumber>
    </recommendedName>
</protein>
<evidence type="ECO:0000256" key="9">
    <source>
        <dbReference type="ARBA" id="ARBA00022741"/>
    </source>
</evidence>
<dbReference type="PIRSF" id="PIRSF036431">
    <property type="entry name" value="STHK_DctB"/>
    <property type="match status" value="1"/>
</dbReference>
<dbReference type="PANTHER" id="PTHR43065:SF46">
    <property type="entry name" value="C4-DICARBOXYLATE TRANSPORT SENSOR PROTEIN DCTB"/>
    <property type="match status" value="1"/>
</dbReference>
<dbReference type="GO" id="GO:0005886">
    <property type="term" value="C:plasma membrane"/>
    <property type="evidence" value="ECO:0007669"/>
    <property type="project" value="UniProtKB-SubCell"/>
</dbReference>
<keyword evidence="8 18" id="KW-0812">Transmembrane</keyword>
<sequence>MARGGITSYLPKGLGGIVAASLALAIVLSVIVHPRVERMVITQSGARAEATLRLAFEGLQGALRQYAPLPALVAERPLLTQVLKDPDNDGLLPFVNEQLRQTALRLDASDVYLMDMTGLTIAASNYRTDRPFIGQRFDYRPYFTQARDGGLGRFAALGTTSGERGYFFASPVLDNTRIIGVLAIKISLERFEEAWRGGTDTIIVSDLYDIVFMSNRVDWHFRALSPLTSDSMAEIEATRQYPLDRITPLAREVAPFSDDFQLVTLGDAGEHIASSTRLFDAGWTVTVLTPTGPARTQALAIVAIMVLVILFLGTIGAIYQQRRARLRERFEAQRATQELLEARVAERTVDLNIANRQLQQEVEDRTAAETRLRKTQAELVQAGKLAALGQMSAALSHEFNQPLAAVKSYAENAATFLDRGRAADARENISRISMMADRMASISKHLRNFARRPQEKIGPIPLLPVVQDAIDLMRPRLATARAVLDYAAPRDDIWVMGGRVRLQQVIVNLLTNALDAMETSDAPRIELSVVTTAPGWQVQVRDFGTGVTEDTLAQVFDPFFTTKSPGKGLGLGLSISYNIIKDFGGSLSAHNHAEQGAVFVIDLMAASPHQKEEVAAE</sequence>
<reference evidence="20 21" key="1">
    <citation type="submission" date="2020-08" db="EMBL/GenBank/DDBJ databases">
        <title>Genomic Encyclopedia of Type Strains, Phase IV (KMG-IV): sequencing the most valuable type-strain genomes for metagenomic binning, comparative biology and taxonomic classification.</title>
        <authorList>
            <person name="Goeker M."/>
        </authorList>
    </citation>
    <scope>NUCLEOTIDE SEQUENCE [LARGE SCALE GENOMIC DNA]</scope>
    <source>
        <strain evidence="20 21">DSM 103377</strain>
    </source>
</reference>
<keyword evidence="11" id="KW-0067">ATP-binding</keyword>
<evidence type="ECO:0000256" key="17">
    <source>
        <dbReference type="SAM" id="Coils"/>
    </source>
</evidence>
<dbReference type="EC" id="2.7.13.3" evidence="3"/>
<dbReference type="Pfam" id="PF02518">
    <property type="entry name" value="HATPase_c"/>
    <property type="match status" value="1"/>
</dbReference>
<evidence type="ECO:0000256" key="7">
    <source>
        <dbReference type="ARBA" id="ARBA00022679"/>
    </source>
</evidence>
<keyword evidence="14 18" id="KW-0472">Membrane</keyword>
<dbReference type="InterPro" id="IPR017055">
    <property type="entry name" value="Sig_transdc_His_kinase_DctB"/>
</dbReference>
<dbReference type="GO" id="GO:0000155">
    <property type="term" value="F:phosphorelay sensor kinase activity"/>
    <property type="evidence" value="ECO:0007669"/>
    <property type="project" value="InterPro"/>
</dbReference>
<evidence type="ECO:0000313" key="21">
    <source>
        <dbReference type="Proteomes" id="UP000553766"/>
    </source>
</evidence>
<dbReference type="PRINTS" id="PR00344">
    <property type="entry name" value="BCTRLSENSOR"/>
</dbReference>
<comment type="subcellular location">
    <subcellularLocation>
        <location evidence="2">Cell inner membrane</location>
        <topology evidence="2">Multi-pass membrane protein</topology>
    </subcellularLocation>
</comment>
<evidence type="ECO:0000256" key="15">
    <source>
        <dbReference type="ARBA" id="ARBA00059004"/>
    </source>
</evidence>
<keyword evidence="12 18" id="KW-1133">Transmembrane helix</keyword>
<dbReference type="SMART" id="SM00388">
    <property type="entry name" value="HisKA"/>
    <property type="match status" value="1"/>
</dbReference>
<dbReference type="FunFam" id="1.10.287.130:FF:000049">
    <property type="entry name" value="C4-dicarboxylate transport sensor protein DctB"/>
    <property type="match status" value="1"/>
</dbReference>
<evidence type="ECO:0000256" key="12">
    <source>
        <dbReference type="ARBA" id="ARBA00022989"/>
    </source>
</evidence>